<evidence type="ECO:0000256" key="1">
    <source>
        <dbReference type="SAM" id="MobiDB-lite"/>
    </source>
</evidence>
<dbReference type="AlphaFoldDB" id="A0A9P6MFY7"/>
<name>A0A9P6MFY7_9FUNG</name>
<feature type="region of interest" description="Disordered" evidence="1">
    <location>
        <begin position="160"/>
        <end position="202"/>
    </location>
</feature>
<feature type="region of interest" description="Disordered" evidence="1">
    <location>
        <begin position="219"/>
        <end position="249"/>
    </location>
</feature>
<sequence length="392" mass="41377">QNPASSQPTDSRISTLTSTTNDPATLALLVDPSSPPTQPIASVGPNSTSSSNIATATARPTPSFASGFFAAAQDPSTHLASQLPVETPFFTPQAPWTEHSRSDYFSTASISHTAATATSHIISPDGIHPSQANLFASGFSLPAQTPAAIEIPSFAASSPSYFPSSNQSTNASDQEPRGFQLPPPSTLSSTKDRNGSSASIPRSNLALSMPISSLMMSPTNPSSPFSLHSPTSSRISMSSLSGSHHSPPPAALPAELKLQVMNCETVSRLLEQVLGNNNNNSIGDDSGKGGDRNAIMLLDMRPSILHAASSILTAVNVCIPNMLLKRVSCSLQMVADQLTTEEDTENFSRWRQFSNIVLFDATGAAPVVGSPTYFMIQKFRKEGFNATIAYLH</sequence>
<dbReference type="Gene3D" id="3.40.250.10">
    <property type="entry name" value="Rhodanese-like domain"/>
    <property type="match status" value="1"/>
</dbReference>
<comment type="caution">
    <text evidence="3">The sequence shown here is derived from an EMBL/GenBank/DDBJ whole genome shotgun (WGS) entry which is preliminary data.</text>
</comment>
<reference evidence="3" key="1">
    <citation type="journal article" date="2020" name="Fungal Divers.">
        <title>Resolving the Mortierellaceae phylogeny through synthesis of multi-gene phylogenetics and phylogenomics.</title>
        <authorList>
            <person name="Vandepol N."/>
            <person name="Liber J."/>
            <person name="Desiro A."/>
            <person name="Na H."/>
            <person name="Kennedy M."/>
            <person name="Barry K."/>
            <person name="Grigoriev I.V."/>
            <person name="Miller A.N."/>
            <person name="O'Donnell K."/>
            <person name="Stajich J.E."/>
            <person name="Bonito G."/>
        </authorList>
    </citation>
    <scope>NUCLEOTIDE SEQUENCE</scope>
    <source>
        <strain evidence="3">NRRL 2769</strain>
    </source>
</reference>
<evidence type="ECO:0000259" key="2">
    <source>
        <dbReference type="PROSITE" id="PS50206"/>
    </source>
</evidence>
<dbReference type="InterPro" id="IPR036873">
    <property type="entry name" value="Rhodanese-like_dom_sf"/>
</dbReference>
<dbReference type="Proteomes" id="UP000703661">
    <property type="component" value="Unassembled WGS sequence"/>
</dbReference>
<feature type="compositionally biased region" description="Low complexity" evidence="1">
    <location>
        <begin position="219"/>
        <end position="245"/>
    </location>
</feature>
<proteinExistence type="predicted"/>
<evidence type="ECO:0000313" key="4">
    <source>
        <dbReference type="Proteomes" id="UP000703661"/>
    </source>
</evidence>
<feature type="non-terminal residue" evidence="3">
    <location>
        <position position="392"/>
    </location>
</feature>
<accession>A0A9P6MFY7</accession>
<dbReference type="PROSITE" id="PS50206">
    <property type="entry name" value="RHODANESE_3"/>
    <property type="match status" value="1"/>
</dbReference>
<feature type="compositionally biased region" description="Polar residues" evidence="1">
    <location>
        <begin position="1"/>
        <end position="23"/>
    </location>
</feature>
<organism evidence="3 4">
    <name type="scientific">Entomortierella chlamydospora</name>
    <dbReference type="NCBI Taxonomy" id="101097"/>
    <lineage>
        <taxon>Eukaryota</taxon>
        <taxon>Fungi</taxon>
        <taxon>Fungi incertae sedis</taxon>
        <taxon>Mucoromycota</taxon>
        <taxon>Mortierellomycotina</taxon>
        <taxon>Mortierellomycetes</taxon>
        <taxon>Mortierellales</taxon>
        <taxon>Mortierellaceae</taxon>
        <taxon>Entomortierella</taxon>
    </lineage>
</organism>
<dbReference type="EMBL" id="JAAAID010003468">
    <property type="protein sequence ID" value="KAF9997721.1"/>
    <property type="molecule type" value="Genomic_DNA"/>
</dbReference>
<feature type="domain" description="Rhodanese" evidence="2">
    <location>
        <begin position="291"/>
        <end position="388"/>
    </location>
</feature>
<feature type="non-terminal residue" evidence="3">
    <location>
        <position position="1"/>
    </location>
</feature>
<gene>
    <name evidence="3" type="ORF">BGZ80_006935</name>
</gene>
<keyword evidence="4" id="KW-1185">Reference proteome</keyword>
<evidence type="ECO:0000313" key="3">
    <source>
        <dbReference type="EMBL" id="KAF9997721.1"/>
    </source>
</evidence>
<dbReference type="SUPFAM" id="SSF52821">
    <property type="entry name" value="Rhodanese/Cell cycle control phosphatase"/>
    <property type="match status" value="1"/>
</dbReference>
<dbReference type="InterPro" id="IPR001763">
    <property type="entry name" value="Rhodanese-like_dom"/>
</dbReference>
<protein>
    <recommendedName>
        <fullName evidence="2">Rhodanese domain-containing protein</fullName>
    </recommendedName>
</protein>
<feature type="region of interest" description="Disordered" evidence="1">
    <location>
        <begin position="1"/>
        <end position="53"/>
    </location>
</feature>